<name>A0ABP8BDS6_9ACTN</name>
<reference evidence="2" key="1">
    <citation type="journal article" date="2019" name="Int. J. Syst. Evol. Microbiol.">
        <title>The Global Catalogue of Microorganisms (GCM) 10K type strain sequencing project: providing services to taxonomists for standard genome sequencing and annotation.</title>
        <authorList>
            <consortium name="The Broad Institute Genomics Platform"/>
            <consortium name="The Broad Institute Genome Sequencing Center for Infectious Disease"/>
            <person name="Wu L."/>
            <person name="Ma J."/>
        </authorList>
    </citation>
    <scope>NUCLEOTIDE SEQUENCE [LARGE SCALE GENOMIC DNA]</scope>
    <source>
        <strain evidence="2">JCM 17388</strain>
    </source>
</reference>
<dbReference type="SUPFAM" id="SSF158560">
    <property type="entry name" value="BH3980-like"/>
    <property type="match status" value="1"/>
</dbReference>
<evidence type="ECO:0000313" key="2">
    <source>
        <dbReference type="Proteomes" id="UP001501251"/>
    </source>
</evidence>
<dbReference type="Proteomes" id="UP001501251">
    <property type="component" value="Unassembled WGS sequence"/>
</dbReference>
<keyword evidence="2" id="KW-1185">Reference proteome</keyword>
<evidence type="ECO:0008006" key="3">
    <source>
        <dbReference type="Google" id="ProtNLM"/>
    </source>
</evidence>
<comment type="caution">
    <text evidence="1">The sequence shown here is derived from an EMBL/GenBank/DDBJ whole genome shotgun (WGS) entry which is preliminary data.</text>
</comment>
<proteinExistence type="predicted"/>
<dbReference type="Gene3D" id="1.10.1900.10">
    <property type="entry name" value="c-terminal domain of poly(a) binding protein"/>
    <property type="match status" value="1"/>
</dbReference>
<accession>A0ABP8BDS6</accession>
<dbReference type="EMBL" id="BAABAQ010000013">
    <property type="protein sequence ID" value="GAA4204319.1"/>
    <property type="molecule type" value="Genomic_DNA"/>
</dbReference>
<sequence>MDMTTGSNESKSRYLRYLEIVTGSLEEKKRYRRYKARVKRLPDNYRIAVEALERYLMHFGPADGAGAMEMYEDLADLFEQSAADATPIRDLFGDDPIEFAETFMANYPLGQYRARERHRFASAVARAAGDTTPPQGRTV</sequence>
<dbReference type="InterPro" id="IPR008316">
    <property type="entry name" value="UCP029876"/>
</dbReference>
<dbReference type="Pfam" id="PF06304">
    <property type="entry name" value="DUF1048"/>
    <property type="match status" value="1"/>
</dbReference>
<organism evidence="1 2">
    <name type="scientific">Streptosporangium oxazolinicum</name>
    <dbReference type="NCBI Taxonomy" id="909287"/>
    <lineage>
        <taxon>Bacteria</taxon>
        <taxon>Bacillati</taxon>
        <taxon>Actinomycetota</taxon>
        <taxon>Actinomycetes</taxon>
        <taxon>Streptosporangiales</taxon>
        <taxon>Streptosporangiaceae</taxon>
        <taxon>Streptosporangium</taxon>
    </lineage>
</organism>
<gene>
    <name evidence="1" type="ORF">GCM10022252_63270</name>
</gene>
<protein>
    <recommendedName>
        <fullName evidence="3">DUF1048 domain-containing protein</fullName>
    </recommendedName>
</protein>
<evidence type="ECO:0000313" key="1">
    <source>
        <dbReference type="EMBL" id="GAA4204319.1"/>
    </source>
</evidence>